<dbReference type="AlphaFoldDB" id="A0A0L0V3P1"/>
<gene>
    <name evidence="2" type="ORF">PSTG_12731</name>
</gene>
<feature type="compositionally biased region" description="Basic and acidic residues" evidence="1">
    <location>
        <begin position="1"/>
        <end position="19"/>
    </location>
</feature>
<proteinExistence type="predicted"/>
<dbReference type="Proteomes" id="UP000054564">
    <property type="component" value="Unassembled WGS sequence"/>
</dbReference>
<evidence type="ECO:0000313" key="2">
    <source>
        <dbReference type="EMBL" id="KNE93930.1"/>
    </source>
</evidence>
<evidence type="ECO:0000256" key="1">
    <source>
        <dbReference type="SAM" id="MobiDB-lite"/>
    </source>
</evidence>
<dbReference type="OrthoDB" id="2504565at2759"/>
<protein>
    <recommendedName>
        <fullName evidence="4">DUF4219 domain-containing protein</fullName>
    </recommendedName>
</protein>
<dbReference type="EMBL" id="AJIL01000127">
    <property type="protein sequence ID" value="KNE93930.1"/>
    <property type="molecule type" value="Genomic_DNA"/>
</dbReference>
<organism evidence="2 3">
    <name type="scientific">Puccinia striiformis f. sp. tritici PST-78</name>
    <dbReference type="NCBI Taxonomy" id="1165861"/>
    <lineage>
        <taxon>Eukaryota</taxon>
        <taxon>Fungi</taxon>
        <taxon>Dikarya</taxon>
        <taxon>Basidiomycota</taxon>
        <taxon>Pucciniomycotina</taxon>
        <taxon>Pucciniomycetes</taxon>
        <taxon>Pucciniales</taxon>
        <taxon>Pucciniaceae</taxon>
        <taxon>Puccinia</taxon>
    </lineage>
</organism>
<name>A0A0L0V3P1_9BASI</name>
<evidence type="ECO:0000313" key="3">
    <source>
        <dbReference type="Proteomes" id="UP000054564"/>
    </source>
</evidence>
<keyword evidence="3" id="KW-1185">Reference proteome</keyword>
<feature type="region of interest" description="Disordered" evidence="1">
    <location>
        <begin position="1"/>
        <end position="28"/>
    </location>
</feature>
<evidence type="ECO:0008006" key="4">
    <source>
        <dbReference type="Google" id="ProtNLM"/>
    </source>
</evidence>
<reference evidence="3" key="1">
    <citation type="submission" date="2014-03" db="EMBL/GenBank/DDBJ databases">
        <title>The Genome Sequence of Puccinia striiformis f. sp. tritici PST-78.</title>
        <authorList>
            <consortium name="The Broad Institute Genome Sequencing Platform"/>
            <person name="Cuomo C."/>
            <person name="Hulbert S."/>
            <person name="Chen X."/>
            <person name="Walker B."/>
            <person name="Young S.K."/>
            <person name="Zeng Q."/>
            <person name="Gargeya S."/>
            <person name="Fitzgerald M."/>
            <person name="Haas B."/>
            <person name="Abouelleil A."/>
            <person name="Alvarado L."/>
            <person name="Arachchi H.M."/>
            <person name="Berlin A.M."/>
            <person name="Chapman S.B."/>
            <person name="Goldberg J."/>
            <person name="Griggs A."/>
            <person name="Gujja S."/>
            <person name="Hansen M."/>
            <person name="Howarth C."/>
            <person name="Imamovic A."/>
            <person name="Larimer J."/>
            <person name="McCowan C."/>
            <person name="Montmayeur A."/>
            <person name="Murphy C."/>
            <person name="Neiman D."/>
            <person name="Pearson M."/>
            <person name="Priest M."/>
            <person name="Roberts A."/>
            <person name="Saif S."/>
            <person name="Shea T."/>
            <person name="Sisk P."/>
            <person name="Sykes S."/>
            <person name="Wortman J."/>
            <person name="Nusbaum C."/>
            <person name="Birren B."/>
        </authorList>
    </citation>
    <scope>NUCLEOTIDE SEQUENCE [LARGE SCALE GENOMIC DNA]</scope>
    <source>
        <strain evidence="3">race PST-78</strain>
    </source>
</reference>
<comment type="caution">
    <text evidence="2">The sequence shown here is derived from an EMBL/GenBank/DDBJ whole genome shotgun (WGS) entry which is preliminary data.</text>
</comment>
<sequence>MSLSDLDNKSIKETKENKGTKPNTSNTQITETLQMDSLASTIIPSCIKALPLLTENNFSKWKSQILTIFEMLGIKDVFILGKGELSTKTELLVRGMIMIKLDSKTIASVINQDNKTDVLKIWTSIINEFASTDEANRRHIWSELSYLPFSKTDIHGFIVKVKALLVKMREVGIIIDSDIVGFEIVKKFPNTTEMTQHTKNVASSAPTTQPLQVALFTDASKLCKPNAHNTLSNHPGAKCWKLYPHLRPAFPYAYLTQVG</sequence>
<accession>A0A0L0V3P1</accession>
<dbReference type="STRING" id="1165861.A0A0L0V3P1"/>